<keyword evidence="8" id="KW-1185">Reference proteome</keyword>
<proteinExistence type="inferred from homology"/>
<evidence type="ECO:0000256" key="6">
    <source>
        <dbReference type="SAM" id="Phobius"/>
    </source>
</evidence>
<gene>
    <name evidence="7" type="primary">ga13129</name>
    <name evidence="7" type="ORF">PR202_ga13129</name>
</gene>
<organism evidence="7 8">
    <name type="scientific">Eleusine coracana subsp. coracana</name>
    <dbReference type="NCBI Taxonomy" id="191504"/>
    <lineage>
        <taxon>Eukaryota</taxon>
        <taxon>Viridiplantae</taxon>
        <taxon>Streptophyta</taxon>
        <taxon>Embryophyta</taxon>
        <taxon>Tracheophyta</taxon>
        <taxon>Spermatophyta</taxon>
        <taxon>Magnoliopsida</taxon>
        <taxon>Liliopsida</taxon>
        <taxon>Poales</taxon>
        <taxon>Poaceae</taxon>
        <taxon>PACMAD clade</taxon>
        <taxon>Chloridoideae</taxon>
        <taxon>Cynodonteae</taxon>
        <taxon>Eleusininae</taxon>
        <taxon>Eleusine</taxon>
    </lineage>
</organism>
<evidence type="ECO:0000256" key="3">
    <source>
        <dbReference type="ARBA" id="ARBA00022692"/>
    </source>
</evidence>
<evidence type="ECO:0000313" key="7">
    <source>
        <dbReference type="EMBL" id="GJM96307.1"/>
    </source>
</evidence>
<comment type="similarity">
    <text evidence="2">Belongs to the NRAMP (TC 2.A.55) family.</text>
</comment>
<dbReference type="PRINTS" id="PR00447">
    <property type="entry name" value="NATRESASSCMP"/>
</dbReference>
<feature type="transmembrane region" description="Helical" evidence="6">
    <location>
        <begin position="168"/>
        <end position="188"/>
    </location>
</feature>
<feature type="transmembrane region" description="Helical" evidence="6">
    <location>
        <begin position="194"/>
        <end position="211"/>
    </location>
</feature>
<dbReference type="PANTHER" id="PTHR11706">
    <property type="entry name" value="SOLUTE CARRIER PROTEIN FAMILY 11 MEMBER"/>
    <property type="match status" value="1"/>
</dbReference>
<keyword evidence="4 6" id="KW-1133">Transmembrane helix</keyword>
<dbReference type="Proteomes" id="UP001054889">
    <property type="component" value="Unassembled WGS sequence"/>
</dbReference>
<keyword evidence="5 6" id="KW-0472">Membrane</keyword>
<feature type="transmembrane region" description="Helical" evidence="6">
    <location>
        <begin position="223"/>
        <end position="243"/>
    </location>
</feature>
<dbReference type="GO" id="GO:0005886">
    <property type="term" value="C:plasma membrane"/>
    <property type="evidence" value="ECO:0007669"/>
    <property type="project" value="TreeGrafter"/>
</dbReference>
<reference evidence="7" key="2">
    <citation type="submission" date="2021-12" db="EMBL/GenBank/DDBJ databases">
        <title>Resequencing data analysis of finger millet.</title>
        <authorList>
            <person name="Hatakeyama M."/>
            <person name="Aluri S."/>
            <person name="Balachadran M.T."/>
            <person name="Sivarajan S.R."/>
            <person name="Poveda L."/>
            <person name="Shimizu-Inatsugi R."/>
            <person name="Schlapbach R."/>
            <person name="Sreeman S.M."/>
            <person name="Shimizu K.K."/>
        </authorList>
    </citation>
    <scope>NUCLEOTIDE SEQUENCE</scope>
</reference>
<accession>A0AAV5CDA0</accession>
<dbReference type="GO" id="GO:0005384">
    <property type="term" value="F:manganese ion transmembrane transporter activity"/>
    <property type="evidence" value="ECO:0007669"/>
    <property type="project" value="TreeGrafter"/>
</dbReference>
<sequence length="303" mass="32848">MAASAVPRGFEIGRGRSSTFPGATVARLLPQDRSPPFFFFSRSGSRPSAMVEFQFNSCLQTAAAPLLTASYAPSSPHRRFPPPPPLEFCHFPALLAAAAFSFYHLCVASAPQPAIRHPRFPPLVSHFTEVVRVKVYCVLTRQTRGIFAICHQEYSQAICGVLGLQARLSLLVSEVTMVAGIAVGFSIVFEYDDVAGGLYFASIAVILLPYIISRLDERMAGTLHACIAGFTLLCFVLGVLVSQPKIPVRLNVNVMFPKLSGESAYSLMSLLGSNVIAHNFYVHSSVVQVSSNGACSCPYRIVR</sequence>
<dbReference type="InterPro" id="IPR001046">
    <property type="entry name" value="NRAMP_fam"/>
</dbReference>
<dbReference type="GO" id="GO:0034755">
    <property type="term" value="P:iron ion transmembrane transport"/>
    <property type="evidence" value="ECO:0007669"/>
    <property type="project" value="TreeGrafter"/>
</dbReference>
<name>A0AAV5CDA0_ELECO</name>
<comment type="subcellular location">
    <subcellularLocation>
        <location evidence="1">Membrane</location>
        <topology evidence="1">Multi-pass membrane protein</topology>
    </subcellularLocation>
</comment>
<protein>
    <submittedName>
        <fullName evidence="7">Uncharacterized protein</fullName>
    </submittedName>
</protein>
<evidence type="ECO:0000313" key="8">
    <source>
        <dbReference type="Proteomes" id="UP001054889"/>
    </source>
</evidence>
<evidence type="ECO:0000256" key="4">
    <source>
        <dbReference type="ARBA" id="ARBA00022989"/>
    </source>
</evidence>
<comment type="caution">
    <text evidence="7">The sequence shown here is derived from an EMBL/GenBank/DDBJ whole genome shotgun (WGS) entry which is preliminary data.</text>
</comment>
<reference evidence="7" key="1">
    <citation type="journal article" date="2018" name="DNA Res.">
        <title>Multiple hybrid de novo genome assembly of finger millet, an orphan allotetraploid crop.</title>
        <authorList>
            <person name="Hatakeyama M."/>
            <person name="Aluri S."/>
            <person name="Balachadran M.T."/>
            <person name="Sivarajan S.R."/>
            <person name="Patrignani A."/>
            <person name="Gruter S."/>
            <person name="Poveda L."/>
            <person name="Shimizu-Inatsugi R."/>
            <person name="Baeten J."/>
            <person name="Francoijs K.J."/>
            <person name="Nataraja K.N."/>
            <person name="Reddy Y.A.N."/>
            <person name="Phadnis S."/>
            <person name="Ravikumar R.L."/>
            <person name="Schlapbach R."/>
            <person name="Sreeman S.M."/>
            <person name="Shimizu K.K."/>
        </authorList>
    </citation>
    <scope>NUCLEOTIDE SEQUENCE</scope>
</reference>
<dbReference type="GO" id="GO:0015086">
    <property type="term" value="F:cadmium ion transmembrane transporter activity"/>
    <property type="evidence" value="ECO:0007669"/>
    <property type="project" value="TreeGrafter"/>
</dbReference>
<dbReference type="PANTHER" id="PTHR11706:SF93">
    <property type="entry name" value="NATURAL RESISTANCE-ASSOCIATED MACROPHAGE PROTEIN, EXPRESSED"/>
    <property type="match status" value="1"/>
</dbReference>
<dbReference type="AlphaFoldDB" id="A0AAV5CDA0"/>
<dbReference type="EMBL" id="BQKI01000006">
    <property type="protein sequence ID" value="GJM96307.1"/>
    <property type="molecule type" value="Genomic_DNA"/>
</dbReference>
<keyword evidence="3 6" id="KW-0812">Transmembrane</keyword>
<dbReference type="Pfam" id="PF01566">
    <property type="entry name" value="Nramp"/>
    <property type="match status" value="1"/>
</dbReference>
<evidence type="ECO:0000256" key="2">
    <source>
        <dbReference type="ARBA" id="ARBA00009965"/>
    </source>
</evidence>
<evidence type="ECO:0000256" key="5">
    <source>
        <dbReference type="ARBA" id="ARBA00023136"/>
    </source>
</evidence>
<evidence type="ECO:0000256" key="1">
    <source>
        <dbReference type="ARBA" id="ARBA00004141"/>
    </source>
</evidence>